<organism evidence="2 3">
    <name type="scientific">Lentithecium fluviatile CBS 122367</name>
    <dbReference type="NCBI Taxonomy" id="1168545"/>
    <lineage>
        <taxon>Eukaryota</taxon>
        <taxon>Fungi</taxon>
        <taxon>Dikarya</taxon>
        <taxon>Ascomycota</taxon>
        <taxon>Pezizomycotina</taxon>
        <taxon>Dothideomycetes</taxon>
        <taxon>Pleosporomycetidae</taxon>
        <taxon>Pleosporales</taxon>
        <taxon>Massarineae</taxon>
        <taxon>Lentitheciaceae</taxon>
        <taxon>Lentithecium</taxon>
    </lineage>
</organism>
<evidence type="ECO:0000256" key="1">
    <source>
        <dbReference type="SAM" id="MobiDB-lite"/>
    </source>
</evidence>
<dbReference type="Proteomes" id="UP000799291">
    <property type="component" value="Unassembled WGS sequence"/>
</dbReference>
<feature type="compositionally biased region" description="Polar residues" evidence="1">
    <location>
        <begin position="26"/>
        <end position="39"/>
    </location>
</feature>
<evidence type="ECO:0000313" key="2">
    <source>
        <dbReference type="EMBL" id="KAF2689988.1"/>
    </source>
</evidence>
<feature type="compositionally biased region" description="Basic residues" evidence="1">
    <location>
        <begin position="290"/>
        <end position="300"/>
    </location>
</feature>
<feature type="region of interest" description="Disordered" evidence="1">
    <location>
        <begin position="136"/>
        <end position="158"/>
    </location>
</feature>
<feature type="compositionally biased region" description="Basic and acidic residues" evidence="1">
    <location>
        <begin position="141"/>
        <end position="158"/>
    </location>
</feature>
<gene>
    <name evidence="2" type="ORF">K458DRAFT_383119</name>
</gene>
<feature type="region of interest" description="Disordered" evidence="1">
    <location>
        <begin position="1"/>
        <end position="51"/>
    </location>
</feature>
<name>A0A6G1JHR8_9PLEO</name>
<feature type="region of interest" description="Disordered" evidence="1">
    <location>
        <begin position="290"/>
        <end position="322"/>
    </location>
</feature>
<dbReference type="EMBL" id="MU005571">
    <property type="protein sequence ID" value="KAF2689988.1"/>
    <property type="molecule type" value="Genomic_DNA"/>
</dbReference>
<proteinExistence type="predicted"/>
<keyword evidence="3" id="KW-1185">Reference proteome</keyword>
<dbReference type="AlphaFoldDB" id="A0A6G1JHR8"/>
<reference evidence="2" key="1">
    <citation type="journal article" date="2020" name="Stud. Mycol.">
        <title>101 Dothideomycetes genomes: a test case for predicting lifestyles and emergence of pathogens.</title>
        <authorList>
            <person name="Haridas S."/>
            <person name="Albert R."/>
            <person name="Binder M."/>
            <person name="Bloem J."/>
            <person name="Labutti K."/>
            <person name="Salamov A."/>
            <person name="Andreopoulos B."/>
            <person name="Baker S."/>
            <person name="Barry K."/>
            <person name="Bills G."/>
            <person name="Bluhm B."/>
            <person name="Cannon C."/>
            <person name="Castanera R."/>
            <person name="Culley D."/>
            <person name="Daum C."/>
            <person name="Ezra D."/>
            <person name="Gonzalez J."/>
            <person name="Henrissat B."/>
            <person name="Kuo A."/>
            <person name="Liang C."/>
            <person name="Lipzen A."/>
            <person name="Lutzoni F."/>
            <person name="Magnuson J."/>
            <person name="Mondo S."/>
            <person name="Nolan M."/>
            <person name="Ohm R."/>
            <person name="Pangilinan J."/>
            <person name="Park H.-J."/>
            <person name="Ramirez L."/>
            <person name="Alfaro M."/>
            <person name="Sun H."/>
            <person name="Tritt A."/>
            <person name="Yoshinaga Y."/>
            <person name="Zwiers L.-H."/>
            <person name="Turgeon B."/>
            <person name="Goodwin S."/>
            <person name="Spatafora J."/>
            <person name="Crous P."/>
            <person name="Grigoriev I."/>
        </authorList>
    </citation>
    <scope>NUCLEOTIDE SEQUENCE</scope>
    <source>
        <strain evidence="2">CBS 122367</strain>
    </source>
</reference>
<protein>
    <submittedName>
        <fullName evidence="2">Uncharacterized protein</fullName>
    </submittedName>
</protein>
<accession>A0A6G1JHR8</accession>
<sequence>MQNLTASHDRVPPLSHIRNLPRQPPNIATTVSFQPSNRPLTRPTVPFPRPPLSITNTTMPNLVFTDVSTGNAITLAVSPFASDSQIAEQPTFDLNLSAHASTLLFTNAAGLPVVNLAALPDGSTVGVSPVCQDEQVPNPNIEKEHATPEPPGYKREPEVCGHKDEIDALVKRLKKTRVRKLLVEYSAESSLTVIEENWGTDLKTLIPDSNGTSVSPPASRVIGQGQHVGEMLSAAVAIRCSSRRTKNQKWTLNEDDVFKVIKGQVYSLREPDVVIVEGKKKRKERAIKRTGTKGVKKARHRADVAADTEMPVRGDKRRRRSC</sequence>
<dbReference type="OrthoDB" id="10670523at2759"/>
<evidence type="ECO:0000313" key="3">
    <source>
        <dbReference type="Proteomes" id="UP000799291"/>
    </source>
</evidence>